<evidence type="ECO:0000313" key="2">
    <source>
        <dbReference type="Proteomes" id="UP000660339"/>
    </source>
</evidence>
<dbReference type="Gene3D" id="3.40.50.1820">
    <property type="entry name" value="alpha/beta hydrolase"/>
    <property type="match status" value="1"/>
</dbReference>
<dbReference type="AlphaFoldDB" id="A0A8J3LD26"/>
<protein>
    <submittedName>
        <fullName evidence="1">Hydrolase</fullName>
    </submittedName>
</protein>
<keyword evidence="1" id="KW-0378">Hydrolase</keyword>
<dbReference type="InterPro" id="IPR029058">
    <property type="entry name" value="AB_hydrolase_fold"/>
</dbReference>
<evidence type="ECO:0000313" key="1">
    <source>
        <dbReference type="EMBL" id="GIG16445.1"/>
    </source>
</evidence>
<reference evidence="1" key="1">
    <citation type="submission" date="2021-01" db="EMBL/GenBank/DDBJ databases">
        <title>Whole genome shotgun sequence of Catellatospora methionotrophica NBRC 14553.</title>
        <authorList>
            <person name="Komaki H."/>
            <person name="Tamura T."/>
        </authorList>
    </citation>
    <scope>NUCLEOTIDE SEQUENCE</scope>
    <source>
        <strain evidence="1">NBRC 14553</strain>
    </source>
</reference>
<comment type="caution">
    <text evidence="1">The sequence shown here is derived from an EMBL/GenBank/DDBJ whole genome shotgun (WGS) entry which is preliminary data.</text>
</comment>
<dbReference type="EMBL" id="BONJ01000026">
    <property type="protein sequence ID" value="GIG16445.1"/>
    <property type="molecule type" value="Genomic_DNA"/>
</dbReference>
<dbReference type="RefSeq" id="WP_166385623.1">
    <property type="nucleotide sequence ID" value="NZ_BAAATT010000003.1"/>
</dbReference>
<accession>A0A8J3LD26</accession>
<dbReference type="Proteomes" id="UP000660339">
    <property type="component" value="Unassembled WGS sequence"/>
</dbReference>
<gene>
    <name evidence="1" type="ORF">Cme02nite_47770</name>
</gene>
<sequence length="285" mass="29465">MTEAKTYTLAVPGAVLHYDVREDGGTTEPALLLIGSPMGAEGFGTLAGFIPGRTLVTYDPRGVSRSVRTDGATESTPDEHADDLHRLIAELGGPVDIFASSGGAVNALALVARHPADVRTLVAHEPPAAQALPDRDQALAAIRFISDLYHAKGSGAGMAAFIAAVGHQGEFPDGYAVAPDPAQFGMPAQDDGSRDDVLLGQNLISCTHYEHDFDALRAAPTRIVLAVGEESAGTMASRGGVAVAEKLGTTAVVFPSNHGGFLGDEFGMPGKPAEFAVKLREVLAA</sequence>
<keyword evidence="2" id="KW-1185">Reference proteome</keyword>
<organism evidence="1 2">
    <name type="scientific">Catellatospora methionotrophica</name>
    <dbReference type="NCBI Taxonomy" id="121620"/>
    <lineage>
        <taxon>Bacteria</taxon>
        <taxon>Bacillati</taxon>
        <taxon>Actinomycetota</taxon>
        <taxon>Actinomycetes</taxon>
        <taxon>Micromonosporales</taxon>
        <taxon>Micromonosporaceae</taxon>
        <taxon>Catellatospora</taxon>
    </lineage>
</organism>
<dbReference type="GO" id="GO:0016787">
    <property type="term" value="F:hydrolase activity"/>
    <property type="evidence" value="ECO:0007669"/>
    <property type="project" value="UniProtKB-KW"/>
</dbReference>
<dbReference type="SUPFAM" id="SSF53474">
    <property type="entry name" value="alpha/beta-Hydrolases"/>
    <property type="match status" value="1"/>
</dbReference>
<proteinExistence type="predicted"/>
<name>A0A8J3LD26_9ACTN</name>